<reference evidence="1" key="1">
    <citation type="submission" date="2018-02" db="EMBL/GenBank/DDBJ databases">
        <title>Rhizophora mucronata_Transcriptome.</title>
        <authorList>
            <person name="Meera S.P."/>
            <person name="Sreeshan A."/>
            <person name="Augustine A."/>
        </authorList>
    </citation>
    <scope>NUCLEOTIDE SEQUENCE</scope>
    <source>
        <tissue evidence="1">Leaf</tissue>
    </source>
</reference>
<sequence length="27" mass="3166">MSFHFISCGFLQPGEPSLWYSDRILYA</sequence>
<proteinExistence type="predicted"/>
<evidence type="ECO:0000313" key="1">
    <source>
        <dbReference type="EMBL" id="MBX05317.1"/>
    </source>
</evidence>
<accession>A0A2P2KHY4</accession>
<organism evidence="1">
    <name type="scientific">Rhizophora mucronata</name>
    <name type="common">Asiatic mangrove</name>
    <dbReference type="NCBI Taxonomy" id="61149"/>
    <lineage>
        <taxon>Eukaryota</taxon>
        <taxon>Viridiplantae</taxon>
        <taxon>Streptophyta</taxon>
        <taxon>Embryophyta</taxon>
        <taxon>Tracheophyta</taxon>
        <taxon>Spermatophyta</taxon>
        <taxon>Magnoliopsida</taxon>
        <taxon>eudicotyledons</taxon>
        <taxon>Gunneridae</taxon>
        <taxon>Pentapetalae</taxon>
        <taxon>rosids</taxon>
        <taxon>fabids</taxon>
        <taxon>Malpighiales</taxon>
        <taxon>Rhizophoraceae</taxon>
        <taxon>Rhizophora</taxon>
    </lineage>
</organism>
<protein>
    <submittedName>
        <fullName evidence="1">Uncharacterized protein</fullName>
    </submittedName>
</protein>
<dbReference type="AlphaFoldDB" id="A0A2P2KHY4"/>
<name>A0A2P2KHY4_RHIMU</name>
<dbReference type="EMBL" id="GGEC01024833">
    <property type="protein sequence ID" value="MBX05317.1"/>
    <property type="molecule type" value="Transcribed_RNA"/>
</dbReference>